<keyword evidence="7" id="KW-0808">Transferase</keyword>
<evidence type="ECO:0000256" key="7">
    <source>
        <dbReference type="ARBA" id="ARBA00022679"/>
    </source>
</evidence>
<dbReference type="InterPro" id="IPR003835">
    <property type="entry name" value="Glyco_trans_19"/>
</dbReference>
<dbReference type="GO" id="GO:0009245">
    <property type="term" value="P:lipid A biosynthetic process"/>
    <property type="evidence" value="ECO:0007669"/>
    <property type="project" value="UniProtKB-KW"/>
</dbReference>
<evidence type="ECO:0000256" key="3">
    <source>
        <dbReference type="ARBA" id="ARBA00020902"/>
    </source>
</evidence>
<keyword evidence="4" id="KW-0444">Lipid biosynthesis</keyword>
<dbReference type="SUPFAM" id="SSF53756">
    <property type="entry name" value="UDP-Glycosyltransferase/glycogen phosphorylase"/>
    <property type="match status" value="1"/>
</dbReference>
<dbReference type="EC" id="2.4.1.182" evidence="2"/>
<comment type="function">
    <text evidence="1">Condensation of UDP-2,3-diacylglucosamine and 2,3-diacylglucosamine-1-phosphate to form lipid A disaccharide, a precursor of lipid A, a phosphorylated glycolipid that anchors the lipopolysaccharide to the outer membrane of the cell.</text>
</comment>
<keyword evidence="8" id="KW-0443">Lipid metabolism</keyword>
<evidence type="ECO:0000256" key="8">
    <source>
        <dbReference type="ARBA" id="ARBA00023098"/>
    </source>
</evidence>
<comment type="catalytic activity">
    <reaction evidence="9">
        <text>a lipid X + a UDP-2-N,3-O-bis[(3R)-3-hydroxyacyl]-alpha-D-glucosamine = a lipid A disaccharide + UDP + H(+)</text>
        <dbReference type="Rhea" id="RHEA:67828"/>
        <dbReference type="ChEBI" id="CHEBI:15378"/>
        <dbReference type="ChEBI" id="CHEBI:58223"/>
        <dbReference type="ChEBI" id="CHEBI:137748"/>
        <dbReference type="ChEBI" id="CHEBI:176338"/>
        <dbReference type="ChEBI" id="CHEBI:176343"/>
        <dbReference type="EC" id="2.4.1.182"/>
    </reaction>
</comment>
<evidence type="ECO:0000256" key="4">
    <source>
        <dbReference type="ARBA" id="ARBA00022516"/>
    </source>
</evidence>
<comment type="caution">
    <text evidence="10">The sequence shown here is derived from an EMBL/GenBank/DDBJ whole genome shotgun (WGS) entry which is preliminary data.</text>
</comment>
<evidence type="ECO:0000313" key="10">
    <source>
        <dbReference type="EMBL" id="HDI82950.1"/>
    </source>
</evidence>
<evidence type="ECO:0000256" key="2">
    <source>
        <dbReference type="ARBA" id="ARBA00012687"/>
    </source>
</evidence>
<dbReference type="PANTHER" id="PTHR30372:SF4">
    <property type="entry name" value="LIPID-A-DISACCHARIDE SYNTHASE, MITOCHONDRIAL-RELATED"/>
    <property type="match status" value="1"/>
</dbReference>
<keyword evidence="6" id="KW-0328">Glycosyltransferase</keyword>
<dbReference type="PANTHER" id="PTHR30372">
    <property type="entry name" value="LIPID-A-DISACCHARIDE SYNTHASE"/>
    <property type="match status" value="1"/>
</dbReference>
<dbReference type="GO" id="GO:0016020">
    <property type="term" value="C:membrane"/>
    <property type="evidence" value="ECO:0007669"/>
    <property type="project" value="GOC"/>
</dbReference>
<evidence type="ECO:0000256" key="1">
    <source>
        <dbReference type="ARBA" id="ARBA00002056"/>
    </source>
</evidence>
<protein>
    <recommendedName>
        <fullName evidence="3">Lipid-A-disaccharide synthase</fullName>
        <ecNumber evidence="2">2.4.1.182</ecNumber>
    </recommendedName>
</protein>
<gene>
    <name evidence="10" type="ORF">ENF18_04060</name>
</gene>
<organism evidence="10">
    <name type="scientific">candidate division WOR-3 bacterium</name>
    <dbReference type="NCBI Taxonomy" id="2052148"/>
    <lineage>
        <taxon>Bacteria</taxon>
        <taxon>Bacteria division WOR-3</taxon>
    </lineage>
</organism>
<accession>A0A7C0Z9K5</accession>
<name>A0A7C0Z9K5_UNCW3</name>
<dbReference type="GO" id="GO:0005543">
    <property type="term" value="F:phospholipid binding"/>
    <property type="evidence" value="ECO:0007669"/>
    <property type="project" value="TreeGrafter"/>
</dbReference>
<dbReference type="Proteomes" id="UP000885847">
    <property type="component" value="Unassembled WGS sequence"/>
</dbReference>
<dbReference type="EMBL" id="DQWE01000194">
    <property type="protein sequence ID" value="HDI82950.1"/>
    <property type="molecule type" value="Genomic_DNA"/>
</dbReference>
<dbReference type="Pfam" id="PF02684">
    <property type="entry name" value="LpxB"/>
    <property type="match status" value="1"/>
</dbReference>
<dbReference type="GO" id="GO:0008915">
    <property type="term" value="F:lipid-A-disaccharide synthase activity"/>
    <property type="evidence" value="ECO:0007669"/>
    <property type="project" value="UniProtKB-EC"/>
</dbReference>
<evidence type="ECO:0000256" key="9">
    <source>
        <dbReference type="ARBA" id="ARBA00048975"/>
    </source>
</evidence>
<evidence type="ECO:0000256" key="6">
    <source>
        <dbReference type="ARBA" id="ARBA00022676"/>
    </source>
</evidence>
<feature type="non-terminal residue" evidence="10">
    <location>
        <position position="1"/>
    </location>
</feature>
<sequence length="230" mass="26042">FDHLFVVLPFEENLFRKENIPATFVGHPLLDVVKVEGKLKRSDFNTEEVIAYLPGSRKNEIILLLGDMIKSFELRKKHMDTLGLIALHDEEAERFVQDNFTIPDGMKIVTGMTYEVLNVADAGVITSGTATLESAIIGLPMVVVYRLSTISYIIARLLASVKNVSLVNIISGRQVVPELVQRFTPEDIASKLDYVIRNREEIKSAYRNLRKKLGEKGVYRRVVLEILDRV</sequence>
<evidence type="ECO:0000256" key="5">
    <source>
        <dbReference type="ARBA" id="ARBA00022556"/>
    </source>
</evidence>
<proteinExistence type="predicted"/>
<reference evidence="10" key="1">
    <citation type="journal article" date="2020" name="mSystems">
        <title>Genome- and Community-Level Interaction Insights into Carbon Utilization and Element Cycling Functions of Hydrothermarchaeota in Hydrothermal Sediment.</title>
        <authorList>
            <person name="Zhou Z."/>
            <person name="Liu Y."/>
            <person name="Xu W."/>
            <person name="Pan J."/>
            <person name="Luo Z.H."/>
            <person name="Li M."/>
        </authorList>
    </citation>
    <scope>NUCLEOTIDE SEQUENCE [LARGE SCALE GENOMIC DNA]</scope>
    <source>
        <strain evidence="10">HyVt-102</strain>
    </source>
</reference>
<dbReference type="AlphaFoldDB" id="A0A7C0Z9K5"/>
<keyword evidence="5" id="KW-0441">Lipid A biosynthesis</keyword>